<dbReference type="InterPro" id="IPR054293">
    <property type="entry name" value="DUF7029"/>
</dbReference>
<protein>
    <submittedName>
        <fullName evidence="4">Uncharacterized protein</fullName>
    </submittedName>
</protein>
<feature type="signal peptide" evidence="1">
    <location>
        <begin position="1"/>
        <end position="23"/>
    </location>
</feature>
<evidence type="ECO:0000313" key="4">
    <source>
        <dbReference type="EMBL" id="KAL2825977.1"/>
    </source>
</evidence>
<dbReference type="Proteomes" id="UP001610335">
    <property type="component" value="Unassembled WGS sequence"/>
</dbReference>
<dbReference type="Pfam" id="PF23865">
    <property type="entry name" value="DUF7223"/>
    <property type="match status" value="1"/>
</dbReference>
<evidence type="ECO:0000256" key="1">
    <source>
        <dbReference type="SAM" id="SignalP"/>
    </source>
</evidence>
<gene>
    <name evidence="4" type="ORF">BDW59DRAFT_172082</name>
</gene>
<dbReference type="Pfam" id="PF22974">
    <property type="entry name" value="DUF7029"/>
    <property type="match status" value="1"/>
</dbReference>
<reference evidence="4 5" key="1">
    <citation type="submission" date="2024-07" db="EMBL/GenBank/DDBJ databases">
        <title>Section-level genome sequencing and comparative genomics of Aspergillus sections Usti and Cavernicolus.</title>
        <authorList>
            <consortium name="Lawrence Berkeley National Laboratory"/>
            <person name="Nybo J.L."/>
            <person name="Vesth T.C."/>
            <person name="Theobald S."/>
            <person name="Frisvad J.C."/>
            <person name="Larsen T.O."/>
            <person name="Kjaerboelling I."/>
            <person name="Rothschild-Mancinelli K."/>
            <person name="Lyhne E.K."/>
            <person name="Kogle M.E."/>
            <person name="Barry K."/>
            <person name="Clum A."/>
            <person name="Na H."/>
            <person name="Ledsgaard L."/>
            <person name="Lin J."/>
            <person name="Lipzen A."/>
            <person name="Kuo A."/>
            <person name="Riley R."/>
            <person name="Mondo S."/>
            <person name="LaButti K."/>
            <person name="Haridas S."/>
            <person name="Pangalinan J."/>
            <person name="Salamov A.A."/>
            <person name="Simmons B.A."/>
            <person name="Magnuson J.K."/>
            <person name="Chen J."/>
            <person name="Drula E."/>
            <person name="Henrissat B."/>
            <person name="Wiebenga A."/>
            <person name="Lubbers R.J."/>
            <person name="Gomes A.C."/>
            <person name="Makela M.R."/>
            <person name="Stajich J."/>
            <person name="Grigoriev I.V."/>
            <person name="Mortensen U.H."/>
            <person name="De vries R.P."/>
            <person name="Baker S.E."/>
            <person name="Andersen M.R."/>
        </authorList>
    </citation>
    <scope>NUCLEOTIDE SEQUENCE [LARGE SCALE GENOMIC DNA]</scope>
    <source>
        <strain evidence="4 5">CBS 600.67</strain>
    </source>
</reference>
<dbReference type="EMBL" id="JBFXLS010000033">
    <property type="protein sequence ID" value="KAL2825977.1"/>
    <property type="molecule type" value="Genomic_DNA"/>
</dbReference>
<evidence type="ECO:0000313" key="5">
    <source>
        <dbReference type="Proteomes" id="UP001610335"/>
    </source>
</evidence>
<keyword evidence="1" id="KW-0732">Signal</keyword>
<name>A0ABR4IED3_9EURO</name>
<dbReference type="InterPro" id="IPR055647">
    <property type="entry name" value="DUF7223"/>
</dbReference>
<evidence type="ECO:0000259" key="2">
    <source>
        <dbReference type="Pfam" id="PF22974"/>
    </source>
</evidence>
<feature type="domain" description="DUF7223" evidence="3">
    <location>
        <begin position="155"/>
        <end position="261"/>
    </location>
</feature>
<sequence length="388" mass="41436">MARLSHGWLNAGLLFLFFQSSFSLVFQEVRAPDVVPPALRTKTSEDLDFSILDLLGRDSIKHLLRSVQCTNNTMSMGFKNDKAYGYIKRGWQWLNDIDPHKLVVVAGAGDCIGRTIAWKEFQDYELTVGNYEPVSRSALAQRDIDETLSFPFDLRLPFSSGKLNTPIDDLSLTWFCADCGTEGSFDFGASISLSPNGVKAILNPRIAVQADISGDIDEEWEIGKIPIGGISIPGGILDVGPQITFSLEYTVGPIQGSAEVETKPVTVDARISGGVSLYVKASVELSAEAPSQGLKAGINLQPYVGGSLMAQATSDEVCPDEGDHYGVKVYPKAGVALNAAVAKANDPEDPLAKAVIASITASLPAYCTGFGGGGSHSDTRQAASLRQV</sequence>
<comment type="caution">
    <text evidence="4">The sequence shown here is derived from an EMBL/GenBank/DDBJ whole genome shotgun (WGS) entry which is preliminary data.</text>
</comment>
<keyword evidence="5" id="KW-1185">Reference proteome</keyword>
<evidence type="ECO:0000259" key="3">
    <source>
        <dbReference type="Pfam" id="PF23865"/>
    </source>
</evidence>
<feature type="chain" id="PRO_5045241832" evidence="1">
    <location>
        <begin position="24"/>
        <end position="388"/>
    </location>
</feature>
<feature type="domain" description="DUF7029" evidence="2">
    <location>
        <begin position="58"/>
        <end position="111"/>
    </location>
</feature>
<organism evidence="4 5">
    <name type="scientific">Aspergillus cavernicola</name>
    <dbReference type="NCBI Taxonomy" id="176166"/>
    <lineage>
        <taxon>Eukaryota</taxon>
        <taxon>Fungi</taxon>
        <taxon>Dikarya</taxon>
        <taxon>Ascomycota</taxon>
        <taxon>Pezizomycotina</taxon>
        <taxon>Eurotiomycetes</taxon>
        <taxon>Eurotiomycetidae</taxon>
        <taxon>Eurotiales</taxon>
        <taxon>Aspergillaceae</taxon>
        <taxon>Aspergillus</taxon>
        <taxon>Aspergillus subgen. Nidulantes</taxon>
    </lineage>
</organism>
<proteinExistence type="predicted"/>
<accession>A0ABR4IED3</accession>